<feature type="compositionally biased region" description="Basic and acidic residues" evidence="2">
    <location>
        <begin position="721"/>
        <end position="737"/>
    </location>
</feature>
<protein>
    <submittedName>
        <fullName evidence="5">C2-C2_1 domain-containing protein</fullName>
    </submittedName>
</protein>
<feature type="compositionally biased region" description="Low complexity" evidence="2">
    <location>
        <begin position="675"/>
        <end position="699"/>
    </location>
</feature>
<feature type="compositionally biased region" description="Polar residues" evidence="2">
    <location>
        <begin position="578"/>
        <end position="590"/>
    </location>
</feature>
<dbReference type="Proteomes" id="UP000272942">
    <property type="component" value="Unassembled WGS sequence"/>
</dbReference>
<reference evidence="5" key="1">
    <citation type="submission" date="2016-06" db="UniProtKB">
        <authorList>
            <consortium name="WormBaseParasite"/>
        </authorList>
    </citation>
    <scope>IDENTIFICATION</scope>
</reference>
<keyword evidence="1" id="KW-0175">Coiled coil</keyword>
<feature type="coiled-coil region" evidence="1">
    <location>
        <begin position="8"/>
        <end position="70"/>
    </location>
</feature>
<keyword evidence="4" id="KW-1185">Reference proteome</keyword>
<dbReference type="GO" id="GO:0032982">
    <property type="term" value="C:myosin filament"/>
    <property type="evidence" value="ECO:0007669"/>
    <property type="project" value="TreeGrafter"/>
</dbReference>
<evidence type="ECO:0000256" key="2">
    <source>
        <dbReference type="SAM" id="MobiDB-lite"/>
    </source>
</evidence>
<feature type="coiled-coil region" evidence="1">
    <location>
        <begin position="201"/>
        <end position="228"/>
    </location>
</feature>
<reference evidence="3 4" key="2">
    <citation type="submission" date="2018-11" db="EMBL/GenBank/DDBJ databases">
        <authorList>
            <consortium name="Pathogen Informatics"/>
        </authorList>
    </citation>
    <scope>NUCLEOTIDE SEQUENCE [LARGE SCALE GENOMIC DNA]</scope>
    <source>
        <strain evidence="3 4">Egypt</strain>
    </source>
</reference>
<dbReference type="AlphaFoldDB" id="A0A183AR53"/>
<dbReference type="WBParaSite" id="ECPE_0000946701-mRNA-1">
    <property type="protein sequence ID" value="ECPE_0000946701-mRNA-1"/>
    <property type="gene ID" value="ECPE_0000946701"/>
</dbReference>
<feature type="coiled-coil region" evidence="1">
    <location>
        <begin position="268"/>
        <end position="362"/>
    </location>
</feature>
<dbReference type="GO" id="GO:0005737">
    <property type="term" value="C:cytoplasm"/>
    <property type="evidence" value="ECO:0007669"/>
    <property type="project" value="TreeGrafter"/>
</dbReference>
<feature type="compositionally biased region" description="Low complexity" evidence="2">
    <location>
        <begin position="710"/>
        <end position="720"/>
    </location>
</feature>
<feature type="compositionally biased region" description="Basic and acidic residues" evidence="2">
    <location>
        <begin position="97"/>
        <end position="112"/>
    </location>
</feature>
<feature type="compositionally biased region" description="Basic and acidic residues" evidence="2">
    <location>
        <begin position="747"/>
        <end position="809"/>
    </location>
</feature>
<feature type="compositionally biased region" description="Basic and acidic residues" evidence="2">
    <location>
        <begin position="615"/>
        <end position="625"/>
    </location>
</feature>
<gene>
    <name evidence="3" type="ORF">ECPE_LOCUS9440</name>
</gene>
<dbReference type="EMBL" id="UZAN01047424">
    <property type="protein sequence ID" value="VDP85363.1"/>
    <property type="molecule type" value="Genomic_DNA"/>
</dbReference>
<feature type="region of interest" description="Disordered" evidence="2">
    <location>
        <begin position="80"/>
        <end position="112"/>
    </location>
</feature>
<evidence type="ECO:0000313" key="3">
    <source>
        <dbReference type="EMBL" id="VDP85363.1"/>
    </source>
</evidence>
<dbReference type="PANTHER" id="PTHR45615">
    <property type="entry name" value="MYOSIN HEAVY CHAIN, NON-MUSCLE"/>
    <property type="match status" value="1"/>
</dbReference>
<feature type="region of interest" description="Disordered" evidence="2">
    <location>
        <begin position="574"/>
        <end position="843"/>
    </location>
</feature>
<feature type="compositionally biased region" description="Basic and acidic residues" evidence="2">
    <location>
        <begin position="700"/>
        <end position="709"/>
    </location>
</feature>
<feature type="region of interest" description="Disordered" evidence="2">
    <location>
        <begin position="465"/>
        <end position="500"/>
    </location>
</feature>
<sequence>MNQLRGTLQEKDSLIIDLNKNLKKQNEDMSELRVSRQNLEKEKSKLEKLIEEVKKDLMSKDQEIKSLQLRVDSVAGKSLTDQLASSQESGLGTPDNSSHRDGGTLSRRSAEVDRLRRELSMMRRERDDLVAEVKQLRTKLEKLRKKEDGPKRDQPEGLIGLPTGNAYAKAIAAQQTTTKISLLNEHISNLNRTNVELKLHNESLHNTVIDLQRRYRSLKEQYEGEQEAWLTERVVLESKAKEQEDRKLTINNTRKLLQETTAKLYEVEANADQKLQQLQIAYQNLENEKLDLEGKLNQIEEHQKLPKVLQRFGGSAHTSRAGVLSPQTRTANGEAKDLTRRLESAERTMECYRQQCELFRHRHFEVEENAEREFKVWQEEREHLLYRAEEARAMIEQWSMQLQYRTDTDTEKAEDVVKEVLTQMEKWCANRGKVPCLKRRMVDSLYSFDGGSSVTGLGSIPASPAASVTRGGLMGSSTTSPFPPSRSQAQRSTSMEWGNGRSVLASGTSLGGHYREGSVGLGGSTFGGALRGSALSLAMGNNVGGGSNYSLIMANRCGRSVSPEVSVRKKFFEEDKSASTTSLTKIGQSKTESKKPVTITASTELSSKPPIPSHTEAKTKTDDAKPTTPKAPEPGKNEATRTSSTAKPVEEKASALVVTKTKHGSSIANRIARWASPGPKSSSKSALSTTSSSQTSSEGSTKKTEKDSKTQSTVSSAKSDSSTKVKQESSKSKDESKTTMSDSKTALTKDDHKSPVKEESKKSSKQEEVKATGKDDNKSTKKEESKQTASKDHGTSTTKVEVKSTKTDSKPPSLSHQISTPPGSTPTGSQAPKRSGSVSTISPAIMALRQKFAGGAK</sequence>
<feature type="compositionally biased region" description="Polar residues" evidence="2">
    <location>
        <begin position="80"/>
        <end position="96"/>
    </location>
</feature>
<dbReference type="GO" id="GO:0000146">
    <property type="term" value="F:microfilament motor activity"/>
    <property type="evidence" value="ECO:0007669"/>
    <property type="project" value="TreeGrafter"/>
</dbReference>
<dbReference type="GO" id="GO:0051015">
    <property type="term" value="F:actin filament binding"/>
    <property type="evidence" value="ECO:0007669"/>
    <property type="project" value="TreeGrafter"/>
</dbReference>
<name>A0A183AR53_9TREM</name>
<organism evidence="5">
    <name type="scientific">Echinostoma caproni</name>
    <dbReference type="NCBI Taxonomy" id="27848"/>
    <lineage>
        <taxon>Eukaryota</taxon>
        <taxon>Metazoa</taxon>
        <taxon>Spiralia</taxon>
        <taxon>Lophotrochozoa</taxon>
        <taxon>Platyhelminthes</taxon>
        <taxon>Trematoda</taxon>
        <taxon>Digenea</taxon>
        <taxon>Plagiorchiida</taxon>
        <taxon>Echinostomata</taxon>
        <taxon>Echinostomatoidea</taxon>
        <taxon>Echinostomatidae</taxon>
        <taxon>Echinostoma</taxon>
    </lineage>
</organism>
<evidence type="ECO:0000313" key="5">
    <source>
        <dbReference type="WBParaSite" id="ECPE_0000946701-mRNA-1"/>
    </source>
</evidence>
<feature type="compositionally biased region" description="Polar residues" evidence="2">
    <location>
        <begin position="812"/>
        <end position="842"/>
    </location>
</feature>
<dbReference type="PANTHER" id="PTHR45615:SF40">
    <property type="entry name" value="MYOSIN HEAVY CHAIN, NON-MUSCLE"/>
    <property type="match status" value="1"/>
</dbReference>
<proteinExistence type="predicted"/>
<accession>A0A183AR53</accession>
<dbReference type="GO" id="GO:0016460">
    <property type="term" value="C:myosin II complex"/>
    <property type="evidence" value="ECO:0007669"/>
    <property type="project" value="TreeGrafter"/>
</dbReference>
<evidence type="ECO:0000256" key="1">
    <source>
        <dbReference type="SAM" id="Coils"/>
    </source>
</evidence>
<dbReference type="OrthoDB" id="6286674at2759"/>
<evidence type="ECO:0000313" key="4">
    <source>
        <dbReference type="Proteomes" id="UP000272942"/>
    </source>
</evidence>